<keyword evidence="2" id="KW-1185">Reference proteome</keyword>
<dbReference type="AlphaFoldDB" id="A0AAD7SYM2"/>
<proteinExistence type="predicted"/>
<dbReference type="EMBL" id="JAINUG010000023">
    <property type="protein sequence ID" value="KAJ8411154.1"/>
    <property type="molecule type" value="Genomic_DNA"/>
</dbReference>
<sequence length="160" mass="17779">MFKILLELEPFLINSLHKEKPVEAPVPVTIEAVILESDRHITRAARRDAAEHRHPGAASVTWHGMNALLSVKAICHEVSKCILAPVTTAGKVRELVSCIRGCPRHAVYCLLNYRIAGDASIMDACRPCCCGNMFKPWLETFKETKPEACKRGARTVSQMK</sequence>
<dbReference type="Proteomes" id="UP001221898">
    <property type="component" value="Unassembled WGS sequence"/>
</dbReference>
<evidence type="ECO:0000313" key="1">
    <source>
        <dbReference type="EMBL" id="KAJ8411154.1"/>
    </source>
</evidence>
<gene>
    <name evidence="1" type="ORF">AAFF_G00171600</name>
</gene>
<comment type="caution">
    <text evidence="1">The sequence shown here is derived from an EMBL/GenBank/DDBJ whole genome shotgun (WGS) entry which is preliminary data.</text>
</comment>
<organism evidence="1 2">
    <name type="scientific">Aldrovandia affinis</name>
    <dbReference type="NCBI Taxonomy" id="143900"/>
    <lineage>
        <taxon>Eukaryota</taxon>
        <taxon>Metazoa</taxon>
        <taxon>Chordata</taxon>
        <taxon>Craniata</taxon>
        <taxon>Vertebrata</taxon>
        <taxon>Euteleostomi</taxon>
        <taxon>Actinopterygii</taxon>
        <taxon>Neopterygii</taxon>
        <taxon>Teleostei</taxon>
        <taxon>Notacanthiformes</taxon>
        <taxon>Halosauridae</taxon>
        <taxon>Aldrovandia</taxon>
    </lineage>
</organism>
<protein>
    <submittedName>
        <fullName evidence="1">Uncharacterized protein</fullName>
    </submittedName>
</protein>
<reference evidence="1" key="1">
    <citation type="journal article" date="2023" name="Science">
        <title>Genome structures resolve the early diversification of teleost fishes.</title>
        <authorList>
            <person name="Parey E."/>
            <person name="Louis A."/>
            <person name="Montfort J."/>
            <person name="Bouchez O."/>
            <person name="Roques C."/>
            <person name="Iampietro C."/>
            <person name="Lluch J."/>
            <person name="Castinel A."/>
            <person name="Donnadieu C."/>
            <person name="Desvignes T."/>
            <person name="Floi Bucao C."/>
            <person name="Jouanno E."/>
            <person name="Wen M."/>
            <person name="Mejri S."/>
            <person name="Dirks R."/>
            <person name="Jansen H."/>
            <person name="Henkel C."/>
            <person name="Chen W.J."/>
            <person name="Zahm M."/>
            <person name="Cabau C."/>
            <person name="Klopp C."/>
            <person name="Thompson A.W."/>
            <person name="Robinson-Rechavi M."/>
            <person name="Braasch I."/>
            <person name="Lecointre G."/>
            <person name="Bobe J."/>
            <person name="Postlethwait J.H."/>
            <person name="Berthelot C."/>
            <person name="Roest Crollius H."/>
            <person name="Guiguen Y."/>
        </authorList>
    </citation>
    <scope>NUCLEOTIDE SEQUENCE</scope>
    <source>
        <strain evidence="1">NC1722</strain>
    </source>
</reference>
<evidence type="ECO:0000313" key="2">
    <source>
        <dbReference type="Proteomes" id="UP001221898"/>
    </source>
</evidence>
<name>A0AAD7SYM2_9TELE</name>
<accession>A0AAD7SYM2</accession>